<feature type="chain" id="PRO_5028056441" evidence="2">
    <location>
        <begin position="18"/>
        <end position="333"/>
    </location>
</feature>
<feature type="signal peptide" evidence="2">
    <location>
        <begin position="1"/>
        <end position="17"/>
    </location>
</feature>
<evidence type="ECO:0000256" key="2">
    <source>
        <dbReference type="SAM" id="SignalP"/>
    </source>
</evidence>
<accession>A0A6P4I1E5</accession>
<dbReference type="OMA" id="QDYICRR"/>
<keyword evidence="3" id="KW-1185">Reference proteome</keyword>
<reference evidence="4" key="2">
    <citation type="submission" date="2025-08" db="UniProtKB">
        <authorList>
            <consortium name="RefSeq"/>
        </authorList>
    </citation>
    <scope>IDENTIFICATION</scope>
    <source>
        <strain evidence="4">14028-0561.14</strain>
        <tissue evidence="4">Whole fly</tissue>
    </source>
</reference>
<organism evidence="3 4">
    <name type="scientific">Drosophila kikkawai</name>
    <name type="common">Fruit fly</name>
    <dbReference type="NCBI Taxonomy" id="30033"/>
    <lineage>
        <taxon>Eukaryota</taxon>
        <taxon>Metazoa</taxon>
        <taxon>Ecdysozoa</taxon>
        <taxon>Arthropoda</taxon>
        <taxon>Hexapoda</taxon>
        <taxon>Insecta</taxon>
        <taxon>Pterygota</taxon>
        <taxon>Neoptera</taxon>
        <taxon>Endopterygota</taxon>
        <taxon>Diptera</taxon>
        <taxon>Brachycera</taxon>
        <taxon>Muscomorpha</taxon>
        <taxon>Ephydroidea</taxon>
        <taxon>Drosophilidae</taxon>
        <taxon>Drosophila</taxon>
        <taxon>Sophophora</taxon>
    </lineage>
</organism>
<protein>
    <submittedName>
        <fullName evidence="4">Uncharacterized protein</fullName>
    </submittedName>
</protein>
<reference evidence="3" key="1">
    <citation type="submission" date="2025-05" db="UniProtKB">
        <authorList>
            <consortium name="RefSeq"/>
        </authorList>
    </citation>
    <scope>NUCLEOTIDE SEQUENCE [LARGE SCALE GENOMIC DNA]</scope>
    <source>
        <strain evidence="3">14028-0561.14</strain>
    </source>
</reference>
<dbReference type="Proteomes" id="UP001652661">
    <property type="component" value="Chromosome 2L"/>
</dbReference>
<name>A0A6P4I1E5_DROKI</name>
<feature type="compositionally biased region" description="Low complexity" evidence="1">
    <location>
        <begin position="91"/>
        <end position="116"/>
    </location>
</feature>
<evidence type="ECO:0000313" key="4">
    <source>
        <dbReference type="RefSeq" id="XP_017021950.1"/>
    </source>
</evidence>
<proteinExistence type="predicted"/>
<dbReference type="PANTHER" id="PTHR21163">
    <property type="entry name" value="PROTEIN G12"/>
    <property type="match status" value="1"/>
</dbReference>
<dbReference type="PANTHER" id="PTHR21163:SF0">
    <property type="entry name" value="GH08205P-RELATED"/>
    <property type="match status" value="1"/>
</dbReference>
<dbReference type="AlphaFoldDB" id="A0A6P4I1E5"/>
<dbReference type="RefSeq" id="XP_017021950.1">
    <property type="nucleotide sequence ID" value="XM_017166461.1"/>
</dbReference>
<evidence type="ECO:0000313" key="3">
    <source>
        <dbReference type="Proteomes" id="UP001652661"/>
    </source>
</evidence>
<sequence>MIRLLAIFGCCLLLVAGNSFEKSQETQELDDSTTPLTDNGFPISSHELPELEVPSDLDQEVMDVHKINWLPVWEEQEHLRIAREVSEVEPAEATPAPTTDSTSTKAPTTDSTSTKAPVEEVLLPKDNKQCPNNAERGLTNLIRVARPLLPAARLKNILANAVEDPQVRGLIKLLRSDRLKEDVQRLRATKQHQALQEFICRELKLDPAYYVEYVRVFLDIHIAEPPTSKLPNRRQGIRGLLLDLRDAVPRNTLRDMYLRLYSSDAELANAVRLIRSTKFRRMLRDVRSLKEYRSLTDELEKAGAPMRQIQQLVANALGWSTVDLGAETVILSV</sequence>
<dbReference type="GeneID" id="108074424"/>
<dbReference type="Pfam" id="PF06757">
    <property type="entry name" value="Ins_allergen_rp"/>
    <property type="match status" value="1"/>
</dbReference>
<dbReference type="InterPro" id="IPR010629">
    <property type="entry name" value="Ins_allergen"/>
</dbReference>
<dbReference type="OrthoDB" id="7882129at2759"/>
<feature type="region of interest" description="Disordered" evidence="1">
    <location>
        <begin position="84"/>
        <end position="119"/>
    </location>
</feature>
<evidence type="ECO:0000256" key="1">
    <source>
        <dbReference type="SAM" id="MobiDB-lite"/>
    </source>
</evidence>
<gene>
    <name evidence="4" type="primary">LOC108074424</name>
</gene>
<keyword evidence="2" id="KW-0732">Signal</keyword>